<keyword evidence="2" id="KW-0808">Transferase</keyword>
<dbReference type="AlphaFoldDB" id="A0A173U4K4"/>
<evidence type="ECO:0000259" key="1">
    <source>
        <dbReference type="PROSITE" id="PS51186"/>
    </source>
</evidence>
<proteinExistence type="predicted"/>
<sequence>MIKKCCSENDLDILLEYIGKEYREAIYLYLDAIKYGISNPNVSSWIQTENEVITSIILMYHTGMHIYSKEKVFDASELVELILNQNPSIICAQEKIIEMISRNLKEYKLEIGNVAQCVHNEKYNSIYSIRLATQEDYTRMAKMLISDPDIGASYSLDEMIKQIEERIKDGYSRSYCMFDGEVLIAQASTGAEESGVATIAYVMTEPNYRGRGLGKTIVGHLAKELMNEGFDVFLIYYSDKAGRLYLNHGFKNVCRYGKLYKNV</sequence>
<name>A0A173U4K4_9FIRM</name>
<dbReference type="SUPFAM" id="SSF55729">
    <property type="entry name" value="Acyl-CoA N-acyltransferases (Nat)"/>
    <property type="match status" value="1"/>
</dbReference>
<reference evidence="2 3" key="1">
    <citation type="submission" date="2015-09" db="EMBL/GenBank/DDBJ databases">
        <authorList>
            <consortium name="Pathogen Informatics"/>
        </authorList>
    </citation>
    <scope>NUCLEOTIDE SEQUENCE [LARGE SCALE GENOMIC DNA]</scope>
    <source>
        <strain evidence="2 3">2789STDY5608887</strain>
    </source>
</reference>
<dbReference type="Proteomes" id="UP000095453">
    <property type="component" value="Unassembled WGS sequence"/>
</dbReference>
<dbReference type="InterPro" id="IPR000182">
    <property type="entry name" value="GNAT_dom"/>
</dbReference>
<gene>
    <name evidence="2" type="ORF">ERS852444_01834</name>
</gene>
<dbReference type="EMBL" id="CYXX01000012">
    <property type="protein sequence ID" value="CUN09075.1"/>
    <property type="molecule type" value="Genomic_DNA"/>
</dbReference>
<dbReference type="InterPro" id="IPR016181">
    <property type="entry name" value="Acyl_CoA_acyltransferase"/>
</dbReference>
<dbReference type="CDD" id="cd04301">
    <property type="entry name" value="NAT_SF"/>
    <property type="match status" value="1"/>
</dbReference>
<feature type="domain" description="N-acetyltransferase" evidence="1">
    <location>
        <begin position="127"/>
        <end position="263"/>
    </location>
</feature>
<dbReference type="PROSITE" id="PS51186">
    <property type="entry name" value="GNAT"/>
    <property type="match status" value="1"/>
</dbReference>
<evidence type="ECO:0000313" key="2">
    <source>
        <dbReference type="EMBL" id="CUN09075.1"/>
    </source>
</evidence>
<dbReference type="GO" id="GO:0016747">
    <property type="term" value="F:acyltransferase activity, transferring groups other than amino-acyl groups"/>
    <property type="evidence" value="ECO:0007669"/>
    <property type="project" value="InterPro"/>
</dbReference>
<organism evidence="2 3">
    <name type="scientific">Roseburia inulinivorans</name>
    <dbReference type="NCBI Taxonomy" id="360807"/>
    <lineage>
        <taxon>Bacteria</taxon>
        <taxon>Bacillati</taxon>
        <taxon>Bacillota</taxon>
        <taxon>Clostridia</taxon>
        <taxon>Lachnospirales</taxon>
        <taxon>Lachnospiraceae</taxon>
        <taxon>Roseburia</taxon>
    </lineage>
</organism>
<protein>
    <submittedName>
        <fullName evidence="2">Predicted acetyltransferase</fullName>
    </submittedName>
</protein>
<dbReference type="Pfam" id="PF00583">
    <property type="entry name" value="Acetyltransf_1"/>
    <property type="match status" value="1"/>
</dbReference>
<accession>A0A173U4K4</accession>
<dbReference type="Gene3D" id="3.40.630.30">
    <property type="match status" value="1"/>
</dbReference>
<dbReference type="RefSeq" id="WP_055169272.1">
    <property type="nucleotide sequence ID" value="NZ_CYXX01000012.1"/>
</dbReference>
<evidence type="ECO:0000313" key="3">
    <source>
        <dbReference type="Proteomes" id="UP000095453"/>
    </source>
</evidence>